<comment type="caution">
    <text evidence="7">The sequence shown here is derived from an EMBL/GenBank/DDBJ whole genome shotgun (WGS) entry which is preliminary data.</text>
</comment>
<dbReference type="Pfam" id="PF04959">
    <property type="entry name" value="ARS2"/>
    <property type="match status" value="1"/>
</dbReference>
<comment type="subcellular location">
    <subcellularLocation>
        <location evidence="1">Nucleus</location>
    </subcellularLocation>
</comment>
<feature type="region of interest" description="Disordered" evidence="5">
    <location>
        <begin position="79"/>
        <end position="114"/>
    </location>
</feature>
<dbReference type="GO" id="GO:0016604">
    <property type="term" value="C:nuclear body"/>
    <property type="evidence" value="ECO:0007669"/>
    <property type="project" value="TreeGrafter"/>
</dbReference>
<sequence>MDDEELSRRYSIYKENFTHKQSQKFFEAHKKEEWFIDKYHPVESLVYREELIKRKQKMYEEFIEKLKQGEYDNVNFDEVEKSNESTEETNTEKKEENETNGNMDTEVNDEEKKNISEAEVSKINRLFIKSIPPNVKRKELIEMCSSFEGFDYLAISDPNPQKKFHRLGWIVFKEGTNIKEAYEKFNNAKIDDFVFHLAYHQTLPTRSKTVPEIFSTMNRLKYDLEQARNLAITLDKEVGLDEFESNGCEVLQEKINEFNNNEEYDEIKKIKKELDLYIEYLHRVHLFCYYNATEAESTEDYDRKCPVLYRQLPKTPVTQTSTTENGSPEKEVVETKDKICERIDNKINLRMNRPKNSEDIEKIGGRNVENEIDKFAARNVNKVDEGKYRCKLCSKLFKGELFVKKHIKSKHTESIEPIKLEVDFFNNYAQDIQKITGVFPTSMNQNPMGLNMGLNNSMRMMMPQMMNQNMPWIVPTMVPPMGLGGVSVMPMKRNGNYMGGNFYRGTTRGSLNRKPLTSIKKDDKKYPKDPREIRSYVDLDAPVEGDMDIIDILFII</sequence>
<dbReference type="Pfam" id="PF12066">
    <property type="entry name" value="SERRATE_Ars2_N"/>
    <property type="match status" value="1"/>
</dbReference>
<dbReference type="SUPFAM" id="SSF54928">
    <property type="entry name" value="RNA-binding domain, RBD"/>
    <property type="match status" value="1"/>
</dbReference>
<feature type="compositionally biased region" description="Basic and acidic residues" evidence="5">
    <location>
        <begin position="79"/>
        <end position="97"/>
    </location>
</feature>
<accession>A0A1Y2EPT7</accession>
<dbReference type="Gene3D" id="3.30.70.330">
    <property type="match status" value="1"/>
</dbReference>
<evidence type="ECO:0000313" key="7">
    <source>
        <dbReference type="EMBL" id="ORY73294.1"/>
    </source>
</evidence>
<dbReference type="CDD" id="cd00590">
    <property type="entry name" value="RRM_SF"/>
    <property type="match status" value="1"/>
</dbReference>
<name>A0A1Y2EPT7_9FUNG</name>
<keyword evidence="4" id="KW-0479">Metal-binding</keyword>
<keyword evidence="4" id="KW-0863">Zinc-finger</keyword>
<evidence type="ECO:0000256" key="5">
    <source>
        <dbReference type="SAM" id="MobiDB-lite"/>
    </source>
</evidence>
<dbReference type="OrthoDB" id="342064at2759"/>
<dbReference type="GO" id="GO:0016070">
    <property type="term" value="P:RNA metabolic process"/>
    <property type="evidence" value="ECO:0007669"/>
    <property type="project" value="UniProtKB-ARBA"/>
</dbReference>
<dbReference type="PROSITE" id="PS50157">
    <property type="entry name" value="ZINC_FINGER_C2H2_2"/>
    <property type="match status" value="1"/>
</dbReference>
<dbReference type="PANTHER" id="PTHR13165">
    <property type="entry name" value="ARSENITE-RESISTANCE PROTEIN 2"/>
    <property type="match status" value="1"/>
</dbReference>
<evidence type="ECO:0000256" key="1">
    <source>
        <dbReference type="ARBA" id="ARBA00004123"/>
    </source>
</evidence>
<dbReference type="GO" id="GO:0031047">
    <property type="term" value="P:regulatory ncRNA-mediated gene silencing"/>
    <property type="evidence" value="ECO:0007669"/>
    <property type="project" value="UniProtKB-ARBA"/>
</dbReference>
<dbReference type="AlphaFoldDB" id="A0A1Y2EPT7"/>
<evidence type="ECO:0000259" key="6">
    <source>
        <dbReference type="PROSITE" id="PS50157"/>
    </source>
</evidence>
<dbReference type="PANTHER" id="PTHR13165:SF0">
    <property type="entry name" value="SERRATE RNA EFFECTOR MOLECULE HOMOLOG"/>
    <property type="match status" value="1"/>
</dbReference>
<keyword evidence="4" id="KW-0862">Zinc</keyword>
<dbReference type="InterPro" id="IPR035979">
    <property type="entry name" value="RBD_domain_sf"/>
</dbReference>
<dbReference type="Pfam" id="PF00076">
    <property type="entry name" value="RRM_1"/>
    <property type="match status" value="1"/>
</dbReference>
<keyword evidence="8" id="KW-1185">Reference proteome</keyword>
<gene>
    <name evidence="7" type="ORF">LY90DRAFT_176309</name>
</gene>
<protein>
    <recommendedName>
        <fullName evidence="6">C2H2-type domain-containing protein</fullName>
    </recommendedName>
</protein>
<evidence type="ECO:0000256" key="4">
    <source>
        <dbReference type="PROSITE-ProRule" id="PRU00042"/>
    </source>
</evidence>
<dbReference type="InterPro" id="IPR007042">
    <property type="entry name" value="SERRATE/Ars2_C"/>
</dbReference>
<dbReference type="STRING" id="1754190.A0A1Y2EPT7"/>
<dbReference type="PROSITE" id="PS00028">
    <property type="entry name" value="ZINC_FINGER_C2H2_1"/>
    <property type="match status" value="1"/>
</dbReference>
<dbReference type="InterPro" id="IPR012677">
    <property type="entry name" value="Nucleotide-bd_a/b_plait_sf"/>
</dbReference>
<dbReference type="Proteomes" id="UP000193920">
    <property type="component" value="Unassembled WGS sequence"/>
</dbReference>
<reference evidence="7 8" key="1">
    <citation type="submission" date="2016-08" db="EMBL/GenBank/DDBJ databases">
        <title>A Parts List for Fungal Cellulosomes Revealed by Comparative Genomics.</title>
        <authorList>
            <consortium name="DOE Joint Genome Institute"/>
            <person name="Haitjema C.H."/>
            <person name="Gilmore S.P."/>
            <person name="Henske J.K."/>
            <person name="Solomon K.V."/>
            <person name="De Groot R."/>
            <person name="Kuo A."/>
            <person name="Mondo S.J."/>
            <person name="Salamov A.A."/>
            <person name="Labutti K."/>
            <person name="Zhao Z."/>
            <person name="Chiniquy J."/>
            <person name="Barry K."/>
            <person name="Brewer H.M."/>
            <person name="Purvine S.O."/>
            <person name="Wright A.T."/>
            <person name="Boxma B."/>
            <person name="Van Alen T."/>
            <person name="Hackstein J.H."/>
            <person name="Baker S.E."/>
            <person name="Grigoriev I.V."/>
            <person name="O'Malley M.A."/>
        </authorList>
    </citation>
    <scope>NUCLEOTIDE SEQUENCE [LARGE SCALE GENOMIC DNA]</scope>
    <source>
        <strain evidence="7 8">G1</strain>
    </source>
</reference>
<evidence type="ECO:0000313" key="8">
    <source>
        <dbReference type="Proteomes" id="UP000193920"/>
    </source>
</evidence>
<feature type="domain" description="C2H2-type" evidence="6">
    <location>
        <begin position="388"/>
        <end position="416"/>
    </location>
</feature>
<proteinExistence type="inferred from homology"/>
<dbReference type="GO" id="GO:0008270">
    <property type="term" value="F:zinc ion binding"/>
    <property type="evidence" value="ECO:0007669"/>
    <property type="project" value="UniProtKB-KW"/>
</dbReference>
<organism evidence="7 8">
    <name type="scientific">Neocallimastix californiae</name>
    <dbReference type="NCBI Taxonomy" id="1754190"/>
    <lineage>
        <taxon>Eukaryota</taxon>
        <taxon>Fungi</taxon>
        <taxon>Fungi incertae sedis</taxon>
        <taxon>Chytridiomycota</taxon>
        <taxon>Chytridiomycota incertae sedis</taxon>
        <taxon>Neocallimastigomycetes</taxon>
        <taxon>Neocallimastigales</taxon>
        <taxon>Neocallimastigaceae</taxon>
        <taxon>Neocallimastix</taxon>
    </lineage>
</organism>
<comment type="similarity">
    <text evidence="2">Belongs to the ARS2 family.</text>
</comment>
<dbReference type="InterPro" id="IPR039727">
    <property type="entry name" value="SE/Ars2"/>
</dbReference>
<dbReference type="GO" id="GO:0003723">
    <property type="term" value="F:RNA binding"/>
    <property type="evidence" value="ECO:0007669"/>
    <property type="project" value="InterPro"/>
</dbReference>
<dbReference type="InterPro" id="IPR013087">
    <property type="entry name" value="Znf_C2H2_type"/>
</dbReference>
<dbReference type="EMBL" id="MCOG01000034">
    <property type="protein sequence ID" value="ORY73294.1"/>
    <property type="molecule type" value="Genomic_DNA"/>
</dbReference>
<evidence type="ECO:0000256" key="2">
    <source>
        <dbReference type="ARBA" id="ARBA00005407"/>
    </source>
</evidence>
<dbReference type="InterPro" id="IPR000504">
    <property type="entry name" value="RRM_dom"/>
</dbReference>
<dbReference type="InterPro" id="IPR021933">
    <property type="entry name" value="SERRATE/Ars2_N"/>
</dbReference>
<keyword evidence="3" id="KW-0539">Nucleus</keyword>
<evidence type="ECO:0000256" key="3">
    <source>
        <dbReference type="ARBA" id="ARBA00023242"/>
    </source>
</evidence>